<sequence length="161" mass="17605">MTTDPQTIAWLDQEDAHLATVVRQSRFAVQYVGSGEEPGEPAFGYTVGLFGLGHPELVMVGLGPERTHALLGEVAAMVVDGRDLVPGELVSWDGWAGRLHVEVCPNPGEVLFAANRFYQRPAEYSVPAYQLAWPHCDGVFPWEAGYPCGPECQPRPGTWRA</sequence>
<dbReference type="InterPro" id="IPR025358">
    <property type="entry name" value="DUF4262"/>
</dbReference>
<gene>
    <name evidence="1" type="ORF">SAMN04488085_10551</name>
</gene>
<dbReference type="STRING" id="504800.SAMN04488085_10551"/>
<keyword evidence="2" id="KW-1185">Reference proteome</keyword>
<accession>A0A1I4DZ06</accession>
<protein>
    <recommendedName>
        <fullName evidence="3">DUF4262 domain-containing protein</fullName>
    </recommendedName>
</protein>
<dbReference type="Pfam" id="PF14081">
    <property type="entry name" value="DUF4262"/>
    <property type="match status" value="1"/>
</dbReference>
<name>A0A1I4DZ06_9ACTN</name>
<dbReference type="InParanoid" id="A0A1I4DZ06"/>
<organism evidence="1 2">
    <name type="scientific">Geodermatophilus ruber</name>
    <dbReference type="NCBI Taxonomy" id="504800"/>
    <lineage>
        <taxon>Bacteria</taxon>
        <taxon>Bacillati</taxon>
        <taxon>Actinomycetota</taxon>
        <taxon>Actinomycetes</taxon>
        <taxon>Geodermatophilales</taxon>
        <taxon>Geodermatophilaceae</taxon>
        <taxon>Geodermatophilus</taxon>
    </lineage>
</organism>
<evidence type="ECO:0000313" key="2">
    <source>
        <dbReference type="Proteomes" id="UP000199152"/>
    </source>
</evidence>
<dbReference type="AlphaFoldDB" id="A0A1I4DZ06"/>
<proteinExistence type="predicted"/>
<evidence type="ECO:0000313" key="1">
    <source>
        <dbReference type="EMBL" id="SFK97111.1"/>
    </source>
</evidence>
<dbReference type="OrthoDB" id="511192at2"/>
<dbReference type="RefSeq" id="WP_091324159.1">
    <property type="nucleotide sequence ID" value="NZ_FOSW01000005.1"/>
</dbReference>
<dbReference type="EMBL" id="FOSW01000005">
    <property type="protein sequence ID" value="SFK97111.1"/>
    <property type="molecule type" value="Genomic_DNA"/>
</dbReference>
<evidence type="ECO:0008006" key="3">
    <source>
        <dbReference type="Google" id="ProtNLM"/>
    </source>
</evidence>
<reference evidence="1 2" key="1">
    <citation type="submission" date="2016-10" db="EMBL/GenBank/DDBJ databases">
        <authorList>
            <person name="de Groot N.N."/>
        </authorList>
    </citation>
    <scope>NUCLEOTIDE SEQUENCE [LARGE SCALE GENOMIC DNA]</scope>
    <source>
        <strain evidence="1 2">DSM 45317</strain>
    </source>
</reference>
<dbReference type="Proteomes" id="UP000199152">
    <property type="component" value="Unassembled WGS sequence"/>
</dbReference>